<dbReference type="Pfam" id="PF01613">
    <property type="entry name" value="Flavin_Reduct"/>
    <property type="match status" value="1"/>
</dbReference>
<dbReference type="SMART" id="SM00903">
    <property type="entry name" value="Flavin_Reduct"/>
    <property type="match status" value="1"/>
</dbReference>
<organism evidence="4 5">
    <name type="scientific">Actinoallomurus oryzae</name>
    <dbReference type="NCBI Taxonomy" id="502180"/>
    <lineage>
        <taxon>Bacteria</taxon>
        <taxon>Bacillati</taxon>
        <taxon>Actinomycetota</taxon>
        <taxon>Actinomycetes</taxon>
        <taxon>Streptosporangiales</taxon>
        <taxon>Thermomonosporaceae</taxon>
        <taxon>Actinoallomurus</taxon>
    </lineage>
</organism>
<evidence type="ECO:0000256" key="1">
    <source>
        <dbReference type="ARBA" id="ARBA00023002"/>
    </source>
</evidence>
<feature type="region of interest" description="Disordered" evidence="2">
    <location>
        <begin position="1"/>
        <end position="24"/>
    </location>
</feature>
<dbReference type="RefSeq" id="WP_345475569.1">
    <property type="nucleotide sequence ID" value="NZ_BAABHF010000067.1"/>
</dbReference>
<evidence type="ECO:0000259" key="3">
    <source>
        <dbReference type="SMART" id="SM00903"/>
    </source>
</evidence>
<dbReference type="PANTHER" id="PTHR30466">
    <property type="entry name" value="FLAVIN REDUCTASE"/>
    <property type="match status" value="1"/>
</dbReference>
<dbReference type="SUPFAM" id="SSF50475">
    <property type="entry name" value="FMN-binding split barrel"/>
    <property type="match status" value="1"/>
</dbReference>
<dbReference type="InterPro" id="IPR050268">
    <property type="entry name" value="NADH-dep_flavin_reductase"/>
</dbReference>
<keyword evidence="1" id="KW-0560">Oxidoreductase</keyword>
<evidence type="ECO:0000256" key="2">
    <source>
        <dbReference type="SAM" id="MobiDB-lite"/>
    </source>
</evidence>
<proteinExistence type="predicted"/>
<keyword evidence="5" id="KW-1185">Reference proteome</keyword>
<feature type="domain" description="Flavin reductase like" evidence="3">
    <location>
        <begin position="33"/>
        <end position="179"/>
    </location>
</feature>
<dbReference type="PANTHER" id="PTHR30466:SF1">
    <property type="entry name" value="FMN REDUCTASE (NADH) RUTF"/>
    <property type="match status" value="1"/>
</dbReference>
<sequence length="197" mass="21378">MTTHERVPRAGELPGAALTNGEPEEPVDIRPLWAGFPTGVSVVTTMDGDGRPWGMTCTSLCSVSLDPPILLICLRCGSPTLRAVQECGLFAVNLLHDEAKATAELFSSGVADRFDHIQWHVTEYTAGPHLLNSAHTIADCTVTDNSVVGDHAVIMGRIRGITRVGAHRPLLYGLRRYATWRDAVAGSAVYYEYDFIS</sequence>
<evidence type="ECO:0000313" key="4">
    <source>
        <dbReference type="EMBL" id="GAA4520937.1"/>
    </source>
</evidence>
<dbReference type="Proteomes" id="UP001500503">
    <property type="component" value="Unassembled WGS sequence"/>
</dbReference>
<dbReference type="Gene3D" id="2.30.110.10">
    <property type="entry name" value="Electron Transport, Fmn-binding Protein, Chain A"/>
    <property type="match status" value="1"/>
</dbReference>
<dbReference type="InterPro" id="IPR012349">
    <property type="entry name" value="Split_barrel_FMN-bd"/>
</dbReference>
<accession>A0ABP8R9E3</accession>
<dbReference type="InterPro" id="IPR002563">
    <property type="entry name" value="Flavin_Rdtase-like_dom"/>
</dbReference>
<protein>
    <recommendedName>
        <fullName evidence="3">Flavin reductase like domain-containing protein</fullName>
    </recommendedName>
</protein>
<comment type="caution">
    <text evidence="4">The sequence shown here is derived from an EMBL/GenBank/DDBJ whole genome shotgun (WGS) entry which is preliminary data.</text>
</comment>
<gene>
    <name evidence="4" type="ORF">GCM10023191_098560</name>
</gene>
<evidence type="ECO:0000313" key="5">
    <source>
        <dbReference type="Proteomes" id="UP001500503"/>
    </source>
</evidence>
<name>A0ABP8R9E3_9ACTN</name>
<dbReference type="EMBL" id="BAABHF010000067">
    <property type="protein sequence ID" value="GAA4520937.1"/>
    <property type="molecule type" value="Genomic_DNA"/>
</dbReference>
<reference evidence="5" key="1">
    <citation type="journal article" date="2019" name="Int. J. Syst. Evol. Microbiol.">
        <title>The Global Catalogue of Microorganisms (GCM) 10K type strain sequencing project: providing services to taxonomists for standard genome sequencing and annotation.</title>
        <authorList>
            <consortium name="The Broad Institute Genomics Platform"/>
            <consortium name="The Broad Institute Genome Sequencing Center for Infectious Disease"/>
            <person name="Wu L."/>
            <person name="Ma J."/>
        </authorList>
    </citation>
    <scope>NUCLEOTIDE SEQUENCE [LARGE SCALE GENOMIC DNA]</scope>
    <source>
        <strain evidence="5">JCM 17933</strain>
    </source>
</reference>